<keyword evidence="5" id="KW-0479">Metal-binding</keyword>
<name>A0A1H8EPN8_9BACL</name>
<dbReference type="Proteomes" id="UP000199695">
    <property type="component" value="Unassembled WGS sequence"/>
</dbReference>
<keyword evidence="7" id="KW-0170">Cobalt</keyword>
<dbReference type="Gene3D" id="3.20.20.240">
    <property type="entry name" value="Methylmalonyl-CoA mutase"/>
    <property type="match status" value="1"/>
</dbReference>
<dbReference type="InterPro" id="IPR006099">
    <property type="entry name" value="MeMalonylCoA_mutase_a/b_cat"/>
</dbReference>
<dbReference type="GO" id="GO:0004494">
    <property type="term" value="F:methylmalonyl-CoA mutase activity"/>
    <property type="evidence" value="ECO:0007669"/>
    <property type="project" value="UniProtKB-EC"/>
</dbReference>
<reference evidence="10 11" key="1">
    <citation type="submission" date="2016-10" db="EMBL/GenBank/DDBJ databases">
        <authorList>
            <person name="de Groot N.N."/>
        </authorList>
    </citation>
    <scope>NUCLEOTIDE SEQUENCE [LARGE SCALE GENOMIC DNA]</scope>
    <source>
        <strain evidence="10 11">DSM 46701</strain>
    </source>
</reference>
<dbReference type="AlphaFoldDB" id="A0A1H8EPN8"/>
<keyword evidence="11" id="KW-1185">Reference proteome</keyword>
<dbReference type="STRING" id="1173111.SAMN05444955_107104"/>
<keyword evidence="4" id="KW-0846">Cobalamin</keyword>
<dbReference type="InterPro" id="IPR016176">
    <property type="entry name" value="Cbl-dep_enz_cat"/>
</dbReference>
<organism evidence="10 11">
    <name type="scientific">Lihuaxuella thermophila</name>
    <dbReference type="NCBI Taxonomy" id="1173111"/>
    <lineage>
        <taxon>Bacteria</taxon>
        <taxon>Bacillati</taxon>
        <taxon>Bacillota</taxon>
        <taxon>Bacilli</taxon>
        <taxon>Bacillales</taxon>
        <taxon>Thermoactinomycetaceae</taxon>
        <taxon>Lihuaxuella</taxon>
    </lineage>
</organism>
<evidence type="ECO:0000259" key="9">
    <source>
        <dbReference type="Pfam" id="PF01642"/>
    </source>
</evidence>
<dbReference type="PANTHER" id="PTHR48101">
    <property type="entry name" value="METHYLMALONYL-COA MUTASE, MITOCHONDRIAL-RELATED"/>
    <property type="match status" value="1"/>
</dbReference>
<keyword evidence="6" id="KW-0413">Isomerase</keyword>
<dbReference type="NCBIfam" id="TIGR00641">
    <property type="entry name" value="acid_CoA_mut_N"/>
    <property type="match status" value="1"/>
</dbReference>
<dbReference type="CDD" id="cd03680">
    <property type="entry name" value="MM_CoA_mutase_ICM_like"/>
    <property type="match status" value="1"/>
</dbReference>
<feature type="region of interest" description="Disordered" evidence="8">
    <location>
        <begin position="1"/>
        <end position="27"/>
    </location>
</feature>
<evidence type="ECO:0000256" key="8">
    <source>
        <dbReference type="SAM" id="MobiDB-lite"/>
    </source>
</evidence>
<evidence type="ECO:0000256" key="2">
    <source>
        <dbReference type="ARBA" id="ARBA00008465"/>
    </source>
</evidence>
<dbReference type="PANTHER" id="PTHR48101:SF1">
    <property type="entry name" value="METHYLMALONYL-COA MUTASE, LARGE SUBUNIT"/>
    <property type="match status" value="1"/>
</dbReference>
<proteinExistence type="inferred from homology"/>
<sequence>MMNESQDARYQKWEEKTRRLLEKSPERKERFETLSGIEVKRLYNRGKSVEEMDEQVGLPGEYPYTRGIHPTMYRSRYWTMRQYAGFGSAAETNKRFRYLLEQGQTGLSVAFDLPTQIGYDSDDPMALGEVGKVGVAIDSLKDMEKLFEDIPLDQVSTSMTINAPAAVLLAMYIAVAEKQGVQPHQIRGTIQNDILKEYIARGTYIFPPQPSMRLITDIFAYCAEHVPKWNTISISGYHIREAGSTAVQEVAFTLANGIAYVEAAIAAGLHVDQFAPRLSFFFNAHNHFFEEIAKFRAARRLWAKIMKERFRASNERSLQLRFHTQTGGSTLTAQQPDNNIVRVTLQALAAVLGGTQSLHTNARDEALALPTEESARIALRTQQIIAYESGVADTVDPLGGSYYIEELTDAIEREALRYIEKIDEMGGAVQAVEQGFMQREIHRVALETQRKIEAGTEIVVGVNRFCIENEVQPQIMRMDPELAKRQMEELRQVRANRDQEEVKSKLARLKRAAEGTDNLMPHILEAVKSYATVGEICNALREVFGEYQPV</sequence>
<comment type="similarity">
    <text evidence="2">Belongs to the methylmalonyl-CoA mutase family.</text>
</comment>
<evidence type="ECO:0000256" key="7">
    <source>
        <dbReference type="ARBA" id="ARBA00023285"/>
    </source>
</evidence>
<evidence type="ECO:0000256" key="5">
    <source>
        <dbReference type="ARBA" id="ARBA00022723"/>
    </source>
</evidence>
<dbReference type="Pfam" id="PF01642">
    <property type="entry name" value="MM_CoA_mutase"/>
    <property type="match status" value="1"/>
</dbReference>
<dbReference type="SUPFAM" id="SSF51703">
    <property type="entry name" value="Cobalamin (vitamin B12)-dependent enzymes"/>
    <property type="match status" value="1"/>
</dbReference>
<evidence type="ECO:0000256" key="6">
    <source>
        <dbReference type="ARBA" id="ARBA00023235"/>
    </source>
</evidence>
<comment type="cofactor">
    <cofactor evidence="1">
        <name>adenosylcob(III)alamin</name>
        <dbReference type="ChEBI" id="CHEBI:18408"/>
    </cofactor>
</comment>
<protein>
    <recommendedName>
        <fullName evidence="3">methylmalonyl-CoA mutase</fullName>
        <ecNumber evidence="3">5.4.99.2</ecNumber>
    </recommendedName>
</protein>
<evidence type="ECO:0000313" key="10">
    <source>
        <dbReference type="EMBL" id="SEN21412.1"/>
    </source>
</evidence>
<evidence type="ECO:0000256" key="4">
    <source>
        <dbReference type="ARBA" id="ARBA00022628"/>
    </source>
</evidence>
<gene>
    <name evidence="10" type="ORF">SAMN05444955_107104</name>
</gene>
<accession>A0A1H8EPN8</accession>
<evidence type="ECO:0000256" key="3">
    <source>
        <dbReference type="ARBA" id="ARBA00012398"/>
    </source>
</evidence>
<feature type="domain" description="Methylmalonyl-CoA mutase alpha/beta chain catalytic" evidence="9">
    <location>
        <begin position="33"/>
        <end position="546"/>
    </location>
</feature>
<evidence type="ECO:0000313" key="11">
    <source>
        <dbReference type="Proteomes" id="UP000199695"/>
    </source>
</evidence>
<dbReference type="EMBL" id="FOCQ01000007">
    <property type="protein sequence ID" value="SEN21412.1"/>
    <property type="molecule type" value="Genomic_DNA"/>
</dbReference>
<dbReference type="InterPro" id="IPR006098">
    <property type="entry name" value="MMCoA_mutase_a_cat"/>
</dbReference>
<dbReference type="FunFam" id="3.20.20.240:FF:000001">
    <property type="entry name" value="Probable methylmalonyl-coa mutase"/>
    <property type="match status" value="1"/>
</dbReference>
<dbReference type="EC" id="5.4.99.2" evidence="3"/>
<dbReference type="GO" id="GO:0031419">
    <property type="term" value="F:cobalamin binding"/>
    <property type="evidence" value="ECO:0007669"/>
    <property type="project" value="UniProtKB-KW"/>
</dbReference>
<dbReference type="GO" id="GO:0046872">
    <property type="term" value="F:metal ion binding"/>
    <property type="evidence" value="ECO:0007669"/>
    <property type="project" value="UniProtKB-KW"/>
</dbReference>
<evidence type="ECO:0000256" key="1">
    <source>
        <dbReference type="ARBA" id="ARBA00001922"/>
    </source>
</evidence>